<dbReference type="InterPro" id="IPR039425">
    <property type="entry name" value="RNA_pol_sigma-70-like"/>
</dbReference>
<dbReference type="InterPro" id="IPR014284">
    <property type="entry name" value="RNA_pol_sigma-70_dom"/>
</dbReference>
<dbReference type="OrthoDB" id="9794508at2"/>
<keyword evidence="3" id="KW-0731">Sigma factor</keyword>
<dbReference type="Gene3D" id="1.10.10.10">
    <property type="entry name" value="Winged helix-like DNA-binding domain superfamily/Winged helix DNA-binding domain"/>
    <property type="match status" value="1"/>
</dbReference>
<sequence length="182" mass="21015">MRLDHEYMRHVIRSGDPESLLNDLMSAYGDEVWRYARVLAGRDDAADEIAQDVFWKAYLHLASFRGESSVKTWLLAITRRTALNYRRSAFVRKVTLAGLLGPKGAHRSAEETVMERQAERELWDIVLALPARYREAIVLEAHYGLSYREMAELLGVSEGTVKSRLHRARSKVERARKELDRE</sequence>
<dbReference type="InterPro" id="IPR013325">
    <property type="entry name" value="RNA_pol_sigma_r2"/>
</dbReference>
<dbReference type="Pfam" id="PF04542">
    <property type="entry name" value="Sigma70_r2"/>
    <property type="match status" value="1"/>
</dbReference>
<dbReference type="Proteomes" id="UP000247476">
    <property type="component" value="Unassembled WGS sequence"/>
</dbReference>
<evidence type="ECO:0000259" key="6">
    <source>
        <dbReference type="Pfam" id="PF08281"/>
    </source>
</evidence>
<protein>
    <submittedName>
        <fullName evidence="7">RNA polymerase subunit sigma-70</fullName>
    </submittedName>
</protein>
<reference evidence="7 8" key="1">
    <citation type="submission" date="2018-05" db="EMBL/GenBank/DDBJ databases">
        <title>Paenibacillus flagellatus sp. nov., isolated from selenium mineral soil.</title>
        <authorList>
            <person name="Dai X."/>
        </authorList>
    </citation>
    <scope>NUCLEOTIDE SEQUENCE [LARGE SCALE GENOMIC DNA]</scope>
    <source>
        <strain evidence="7 8">DXL2</strain>
    </source>
</reference>
<keyword evidence="4" id="KW-0804">Transcription</keyword>
<dbReference type="SUPFAM" id="SSF88946">
    <property type="entry name" value="Sigma2 domain of RNA polymerase sigma factors"/>
    <property type="match status" value="1"/>
</dbReference>
<feature type="domain" description="RNA polymerase sigma factor 70 region 4 type 2" evidence="6">
    <location>
        <begin position="120"/>
        <end position="171"/>
    </location>
</feature>
<dbReference type="GO" id="GO:0016987">
    <property type="term" value="F:sigma factor activity"/>
    <property type="evidence" value="ECO:0007669"/>
    <property type="project" value="UniProtKB-KW"/>
</dbReference>
<dbReference type="Pfam" id="PF08281">
    <property type="entry name" value="Sigma70_r4_2"/>
    <property type="match status" value="1"/>
</dbReference>
<proteinExistence type="inferred from homology"/>
<evidence type="ECO:0000313" key="8">
    <source>
        <dbReference type="Proteomes" id="UP000247476"/>
    </source>
</evidence>
<dbReference type="InterPro" id="IPR013324">
    <property type="entry name" value="RNA_pol_sigma_r3/r4-like"/>
</dbReference>
<evidence type="ECO:0000256" key="1">
    <source>
        <dbReference type="ARBA" id="ARBA00010641"/>
    </source>
</evidence>
<dbReference type="EMBL" id="QJVJ01000008">
    <property type="protein sequence ID" value="PYI52882.1"/>
    <property type="molecule type" value="Genomic_DNA"/>
</dbReference>
<dbReference type="AlphaFoldDB" id="A0A2V5K2N8"/>
<dbReference type="NCBIfam" id="TIGR02937">
    <property type="entry name" value="sigma70-ECF"/>
    <property type="match status" value="1"/>
</dbReference>
<evidence type="ECO:0000256" key="2">
    <source>
        <dbReference type="ARBA" id="ARBA00023015"/>
    </source>
</evidence>
<evidence type="ECO:0000313" key="7">
    <source>
        <dbReference type="EMBL" id="PYI52882.1"/>
    </source>
</evidence>
<feature type="domain" description="RNA polymerase sigma-70 region 2" evidence="5">
    <location>
        <begin position="24"/>
        <end position="88"/>
    </location>
</feature>
<keyword evidence="8" id="KW-1185">Reference proteome</keyword>
<comment type="caution">
    <text evidence="7">The sequence shown here is derived from an EMBL/GenBank/DDBJ whole genome shotgun (WGS) entry which is preliminary data.</text>
</comment>
<dbReference type="GO" id="GO:0003677">
    <property type="term" value="F:DNA binding"/>
    <property type="evidence" value="ECO:0007669"/>
    <property type="project" value="InterPro"/>
</dbReference>
<dbReference type="InterPro" id="IPR013249">
    <property type="entry name" value="RNA_pol_sigma70_r4_t2"/>
</dbReference>
<gene>
    <name evidence="7" type="ORF">DLM86_17905</name>
</gene>
<name>A0A2V5K2N8_9BACL</name>
<evidence type="ECO:0000259" key="5">
    <source>
        <dbReference type="Pfam" id="PF04542"/>
    </source>
</evidence>
<dbReference type="GO" id="GO:0006352">
    <property type="term" value="P:DNA-templated transcription initiation"/>
    <property type="evidence" value="ECO:0007669"/>
    <property type="project" value="InterPro"/>
</dbReference>
<organism evidence="7 8">
    <name type="scientific">Paenibacillus flagellatus</name>
    <dbReference type="NCBI Taxonomy" id="2211139"/>
    <lineage>
        <taxon>Bacteria</taxon>
        <taxon>Bacillati</taxon>
        <taxon>Bacillota</taxon>
        <taxon>Bacilli</taxon>
        <taxon>Bacillales</taxon>
        <taxon>Paenibacillaceae</taxon>
        <taxon>Paenibacillus</taxon>
    </lineage>
</organism>
<keyword evidence="2" id="KW-0805">Transcription regulation</keyword>
<dbReference type="PANTHER" id="PTHR43133:SF46">
    <property type="entry name" value="RNA POLYMERASE SIGMA-70 FACTOR ECF SUBFAMILY"/>
    <property type="match status" value="1"/>
</dbReference>
<dbReference type="SUPFAM" id="SSF88659">
    <property type="entry name" value="Sigma3 and sigma4 domains of RNA polymerase sigma factors"/>
    <property type="match status" value="1"/>
</dbReference>
<dbReference type="CDD" id="cd06171">
    <property type="entry name" value="Sigma70_r4"/>
    <property type="match status" value="1"/>
</dbReference>
<dbReference type="PANTHER" id="PTHR43133">
    <property type="entry name" value="RNA POLYMERASE ECF-TYPE SIGMA FACTO"/>
    <property type="match status" value="1"/>
</dbReference>
<comment type="similarity">
    <text evidence="1">Belongs to the sigma-70 factor family. ECF subfamily.</text>
</comment>
<dbReference type="InterPro" id="IPR036388">
    <property type="entry name" value="WH-like_DNA-bd_sf"/>
</dbReference>
<accession>A0A2V5K2N8</accession>
<evidence type="ECO:0000256" key="4">
    <source>
        <dbReference type="ARBA" id="ARBA00023163"/>
    </source>
</evidence>
<dbReference type="Gene3D" id="1.10.1740.10">
    <property type="match status" value="1"/>
</dbReference>
<evidence type="ECO:0000256" key="3">
    <source>
        <dbReference type="ARBA" id="ARBA00023082"/>
    </source>
</evidence>
<dbReference type="InterPro" id="IPR007627">
    <property type="entry name" value="RNA_pol_sigma70_r2"/>
</dbReference>